<evidence type="ECO:0000313" key="2">
    <source>
        <dbReference type="EMBL" id="MBF6296304.1"/>
    </source>
</evidence>
<reference evidence="2 3" key="1">
    <citation type="submission" date="2020-10" db="EMBL/GenBank/DDBJ databases">
        <title>Identification of Nocardia species via Next-generation sequencing and recognition of intraspecies genetic diversity.</title>
        <authorList>
            <person name="Li P."/>
            <person name="Li P."/>
            <person name="Lu B."/>
        </authorList>
    </citation>
    <scope>NUCLEOTIDE SEQUENCE [LARGE SCALE GENOMIC DNA]</scope>
    <source>
        <strain evidence="2 3">BJ06-0157</strain>
    </source>
</reference>
<organism evidence="2 3">
    <name type="scientific">Nocardia amamiensis</name>
    <dbReference type="NCBI Taxonomy" id="404578"/>
    <lineage>
        <taxon>Bacteria</taxon>
        <taxon>Bacillati</taxon>
        <taxon>Actinomycetota</taxon>
        <taxon>Actinomycetes</taxon>
        <taxon>Mycobacteriales</taxon>
        <taxon>Nocardiaceae</taxon>
        <taxon>Nocardia</taxon>
    </lineage>
</organism>
<keyword evidence="1" id="KW-0175">Coiled coil</keyword>
<dbReference type="Proteomes" id="UP000702209">
    <property type="component" value="Unassembled WGS sequence"/>
</dbReference>
<dbReference type="RefSeq" id="WP_195127663.1">
    <property type="nucleotide sequence ID" value="NZ_JADLQX010000001.1"/>
</dbReference>
<name>A0ABS0CI77_9NOCA</name>
<feature type="coiled-coil region" evidence="1">
    <location>
        <begin position="12"/>
        <end position="39"/>
    </location>
</feature>
<gene>
    <name evidence="2" type="ORF">IU459_01950</name>
</gene>
<proteinExistence type="predicted"/>
<evidence type="ECO:0000313" key="3">
    <source>
        <dbReference type="Proteomes" id="UP000702209"/>
    </source>
</evidence>
<accession>A0ABS0CI77</accession>
<keyword evidence="3" id="KW-1185">Reference proteome</keyword>
<dbReference type="EMBL" id="JADLQX010000001">
    <property type="protein sequence ID" value="MBF6296304.1"/>
    <property type="molecule type" value="Genomic_DNA"/>
</dbReference>
<evidence type="ECO:0000256" key="1">
    <source>
        <dbReference type="SAM" id="Coils"/>
    </source>
</evidence>
<protein>
    <submittedName>
        <fullName evidence="2">Uncharacterized protein</fullName>
    </submittedName>
</protein>
<sequence>MNSEAEEQFEFEEVIEEEKARAVEAVEQYKRDLEKYKDSHLSDEDKEKFNAPWGPW</sequence>
<comment type="caution">
    <text evidence="2">The sequence shown here is derived from an EMBL/GenBank/DDBJ whole genome shotgun (WGS) entry which is preliminary data.</text>
</comment>